<protein>
    <submittedName>
        <fullName evidence="1">Uncharacterized protein</fullName>
    </submittedName>
</protein>
<proteinExistence type="predicted"/>
<comment type="caution">
    <text evidence="1">The sequence shown here is derived from an EMBL/GenBank/DDBJ whole genome shotgun (WGS) entry which is preliminary data.</text>
</comment>
<dbReference type="EMBL" id="DVGY01000081">
    <property type="protein sequence ID" value="HIR40897.1"/>
    <property type="molecule type" value="Genomic_DNA"/>
</dbReference>
<reference evidence="1" key="1">
    <citation type="submission" date="2020-10" db="EMBL/GenBank/DDBJ databases">
        <authorList>
            <person name="Gilroy R."/>
        </authorList>
    </citation>
    <scope>NUCLEOTIDE SEQUENCE</scope>
    <source>
        <strain evidence="1">CHK184-25365</strain>
    </source>
</reference>
<reference evidence="1" key="2">
    <citation type="journal article" date="2021" name="PeerJ">
        <title>Extensive microbial diversity within the chicken gut microbiome revealed by metagenomics and culture.</title>
        <authorList>
            <person name="Gilroy R."/>
            <person name="Ravi A."/>
            <person name="Getino M."/>
            <person name="Pursley I."/>
            <person name="Horton D.L."/>
            <person name="Alikhan N.F."/>
            <person name="Baker D."/>
            <person name="Gharbi K."/>
            <person name="Hall N."/>
            <person name="Watson M."/>
            <person name="Adriaenssens E.M."/>
            <person name="Foster-Nyarko E."/>
            <person name="Jarju S."/>
            <person name="Secka A."/>
            <person name="Antonio M."/>
            <person name="Oren A."/>
            <person name="Chaudhuri R.R."/>
            <person name="La Ragione R."/>
            <person name="Hildebrand F."/>
            <person name="Pallen M.J."/>
        </authorList>
    </citation>
    <scope>NUCLEOTIDE SEQUENCE</scope>
    <source>
        <strain evidence="1">CHK184-25365</strain>
    </source>
</reference>
<dbReference type="Proteomes" id="UP000886749">
    <property type="component" value="Unassembled WGS sequence"/>
</dbReference>
<sequence>MRSDYYTCPRCGASLDPGEQCDCTKKALEQEIRCLLDRLDWEKLDTLAVMIRRWVYHKPAEQAEKKAPCKQEAEMR</sequence>
<evidence type="ECO:0000313" key="2">
    <source>
        <dbReference type="Proteomes" id="UP000886749"/>
    </source>
</evidence>
<accession>A0A9D1AI67</accession>
<dbReference type="AlphaFoldDB" id="A0A9D1AI67"/>
<organism evidence="1 2">
    <name type="scientific">Candidatus Egerieicola pullicola</name>
    <dbReference type="NCBI Taxonomy" id="2840775"/>
    <lineage>
        <taxon>Bacteria</taxon>
        <taxon>Bacillati</taxon>
        <taxon>Bacillota</taxon>
        <taxon>Clostridia</taxon>
        <taxon>Eubacteriales</taxon>
        <taxon>Oscillospiraceae</taxon>
        <taxon>Oscillospiraceae incertae sedis</taxon>
        <taxon>Candidatus Egerieicola</taxon>
    </lineage>
</organism>
<name>A0A9D1AI67_9FIRM</name>
<evidence type="ECO:0000313" key="1">
    <source>
        <dbReference type="EMBL" id="HIR40897.1"/>
    </source>
</evidence>
<gene>
    <name evidence="1" type="ORF">IAB36_03615</name>
</gene>